<comment type="caution">
    <text evidence="2">The sequence shown here is derived from an EMBL/GenBank/DDBJ whole genome shotgun (WGS) entry which is preliminary data.</text>
</comment>
<name>A0A926DFK2_9FIRM</name>
<sequence length="314" mass="34818">MPSNITHYLFAEEVRPLLGESWKNTLEKNPCVYSLGAQGPDFLSYHRFLPWQGKSPLHEVDERIHRGANSAFFEGMLACGSEEGERALLGAYLAGFLCHYALDMTAHPFIFSMQSIILRGEKLPPEYATAVHRRVETALDLITLRRSRGELPGKLKMAATIALDAGEREVLAQAVAHGVACLTGERYPQALFDEAMRDMKRAFALFGDPTGLIRHAARFIEKRRGMPPELSAMFPTDVESDEFDYANALAEQWEDAFDGGSLHSETFFELYDAAKQRAAQMIDGLGAVLAGEEKFSNLTGDVSLSTGRPPRDSE</sequence>
<dbReference type="Pfam" id="PF00882">
    <property type="entry name" value="Zn_dep_PLPC"/>
    <property type="match status" value="1"/>
</dbReference>
<dbReference type="InterPro" id="IPR029002">
    <property type="entry name" value="PLPC/GPLD1"/>
</dbReference>
<evidence type="ECO:0000259" key="1">
    <source>
        <dbReference type="Pfam" id="PF00882"/>
    </source>
</evidence>
<proteinExistence type="predicted"/>
<dbReference type="Proteomes" id="UP000620366">
    <property type="component" value="Unassembled WGS sequence"/>
</dbReference>
<keyword evidence="3" id="KW-1185">Reference proteome</keyword>
<dbReference type="RefSeq" id="WP_249300969.1">
    <property type="nucleotide sequence ID" value="NZ_JACRSP010000004.1"/>
</dbReference>
<dbReference type="AlphaFoldDB" id="A0A926DFK2"/>
<protein>
    <submittedName>
        <fullName evidence="2">Zinc dependent phospholipase C family protein</fullName>
    </submittedName>
</protein>
<dbReference type="EMBL" id="JACRSP010000004">
    <property type="protein sequence ID" value="MBC8536917.1"/>
    <property type="molecule type" value="Genomic_DNA"/>
</dbReference>
<evidence type="ECO:0000313" key="3">
    <source>
        <dbReference type="Proteomes" id="UP000620366"/>
    </source>
</evidence>
<evidence type="ECO:0000313" key="2">
    <source>
        <dbReference type="EMBL" id="MBC8536917.1"/>
    </source>
</evidence>
<accession>A0A926DFK2</accession>
<gene>
    <name evidence="2" type="ORF">H8695_09485</name>
</gene>
<feature type="domain" description="Phospholipase C/D" evidence="1">
    <location>
        <begin position="6"/>
        <end position="153"/>
    </location>
</feature>
<reference evidence="2" key="1">
    <citation type="submission" date="2020-08" db="EMBL/GenBank/DDBJ databases">
        <title>Genome public.</title>
        <authorList>
            <person name="Liu C."/>
            <person name="Sun Q."/>
        </authorList>
    </citation>
    <scope>NUCLEOTIDE SEQUENCE</scope>
    <source>
        <strain evidence="2">BX7</strain>
    </source>
</reference>
<organism evidence="2 3">
    <name type="scientific">Feifania hominis</name>
    <dbReference type="NCBI Taxonomy" id="2763660"/>
    <lineage>
        <taxon>Bacteria</taxon>
        <taxon>Bacillati</taxon>
        <taxon>Bacillota</taxon>
        <taxon>Clostridia</taxon>
        <taxon>Eubacteriales</taxon>
        <taxon>Feifaniaceae</taxon>
        <taxon>Feifania</taxon>
    </lineage>
</organism>